<accession>A0A8E2EI35</accession>
<reference evidence="2 3" key="1">
    <citation type="journal article" date="2016" name="Nat. Commun.">
        <title>Ectomycorrhizal ecology is imprinted in the genome of the dominant symbiotic fungus Cenococcum geophilum.</title>
        <authorList>
            <consortium name="DOE Joint Genome Institute"/>
            <person name="Peter M."/>
            <person name="Kohler A."/>
            <person name="Ohm R.A."/>
            <person name="Kuo A."/>
            <person name="Krutzmann J."/>
            <person name="Morin E."/>
            <person name="Arend M."/>
            <person name="Barry K.W."/>
            <person name="Binder M."/>
            <person name="Choi C."/>
            <person name="Clum A."/>
            <person name="Copeland A."/>
            <person name="Grisel N."/>
            <person name="Haridas S."/>
            <person name="Kipfer T."/>
            <person name="LaButti K."/>
            <person name="Lindquist E."/>
            <person name="Lipzen A."/>
            <person name="Maire R."/>
            <person name="Meier B."/>
            <person name="Mihaltcheva S."/>
            <person name="Molinier V."/>
            <person name="Murat C."/>
            <person name="Poggeler S."/>
            <person name="Quandt C.A."/>
            <person name="Sperisen C."/>
            <person name="Tritt A."/>
            <person name="Tisserant E."/>
            <person name="Crous P.W."/>
            <person name="Henrissat B."/>
            <person name="Nehls U."/>
            <person name="Egli S."/>
            <person name="Spatafora J.W."/>
            <person name="Grigoriev I.V."/>
            <person name="Martin F.M."/>
        </authorList>
    </citation>
    <scope>NUCLEOTIDE SEQUENCE [LARGE SCALE GENOMIC DNA]</scope>
    <source>
        <strain evidence="2 3">CBS 459.81</strain>
    </source>
</reference>
<name>A0A8E2EI35_9PEZI</name>
<evidence type="ECO:0000259" key="1">
    <source>
        <dbReference type="Pfam" id="PF06985"/>
    </source>
</evidence>
<sequence length="443" mass="50142">MTLTTTFENKYQYSPLLGLGRIRLLRLMPLGKTDHIQCQLFDYPIEETGERTCLYEALSYVWGGLDKPRSISIGGYDLPVTTNLYAALLHLRDQFIERILWVDAICIDQDNLIERAQQVQFMGTIYCKAHRVIVWLGEALADDDRALNAIRIAADEEITKFSTNETNQQAILDLIQRPWFQRIWVLQEVAAARHVLVMCGFTEIDGYAFCLGLLSLERSWPDLQNPIRPVIHLIRGSIFRPKYAASSLGVVSLDIRSLGELIDMYHTHKATDPRDKVFALLNMSSDDPRAAGLLPDYKASPEEIFQKLVRFVLGRQVSVKIWGNMEIAAIKSKGCILGRVSMKTGHGDRQKVEVTFKDTAGYVGQKKEWILQVSAKSIQVGDLVCFLQGASKPMIVRLCRDYFAVVIIAVTPLTNVGMESGSVSELEQPETVFLHDFLLVWDW</sequence>
<dbReference type="InterPro" id="IPR052895">
    <property type="entry name" value="HetReg/Transcr_Mod"/>
</dbReference>
<dbReference type="OrthoDB" id="194358at2759"/>
<dbReference type="EMBL" id="KV744847">
    <property type="protein sequence ID" value="OCK83998.1"/>
    <property type="molecule type" value="Genomic_DNA"/>
</dbReference>
<dbReference type="PANTHER" id="PTHR24148:SF78">
    <property type="entry name" value="HETEROKARYON INCOMPATIBILITY DOMAIN-CONTAINING PROTEIN"/>
    <property type="match status" value="1"/>
</dbReference>
<gene>
    <name evidence="2" type="ORF">K432DRAFT_289852</name>
</gene>
<dbReference type="AlphaFoldDB" id="A0A8E2EI35"/>
<evidence type="ECO:0000313" key="3">
    <source>
        <dbReference type="Proteomes" id="UP000250266"/>
    </source>
</evidence>
<keyword evidence="3" id="KW-1185">Reference proteome</keyword>
<dbReference type="Pfam" id="PF06985">
    <property type="entry name" value="HET"/>
    <property type="match status" value="1"/>
</dbReference>
<feature type="non-terminal residue" evidence="2">
    <location>
        <position position="443"/>
    </location>
</feature>
<proteinExistence type="predicted"/>
<dbReference type="InterPro" id="IPR010730">
    <property type="entry name" value="HET"/>
</dbReference>
<organism evidence="2 3">
    <name type="scientific">Lepidopterella palustris CBS 459.81</name>
    <dbReference type="NCBI Taxonomy" id="1314670"/>
    <lineage>
        <taxon>Eukaryota</taxon>
        <taxon>Fungi</taxon>
        <taxon>Dikarya</taxon>
        <taxon>Ascomycota</taxon>
        <taxon>Pezizomycotina</taxon>
        <taxon>Dothideomycetes</taxon>
        <taxon>Pleosporomycetidae</taxon>
        <taxon>Mytilinidiales</taxon>
        <taxon>Argynnaceae</taxon>
        <taxon>Lepidopterella</taxon>
    </lineage>
</organism>
<dbReference type="Proteomes" id="UP000250266">
    <property type="component" value="Unassembled WGS sequence"/>
</dbReference>
<protein>
    <submittedName>
        <fullName evidence="2">HET-domain-containing protein</fullName>
    </submittedName>
</protein>
<dbReference type="PANTHER" id="PTHR24148">
    <property type="entry name" value="ANKYRIN REPEAT DOMAIN-CONTAINING PROTEIN 39 HOMOLOG-RELATED"/>
    <property type="match status" value="1"/>
</dbReference>
<feature type="domain" description="Heterokaryon incompatibility" evidence="1">
    <location>
        <begin position="55"/>
        <end position="188"/>
    </location>
</feature>
<evidence type="ECO:0000313" key="2">
    <source>
        <dbReference type="EMBL" id="OCK83998.1"/>
    </source>
</evidence>